<name>A0A0N4W2U8_HAEPC</name>
<dbReference type="WBParaSite" id="HPLM_0000407901-mRNA-1">
    <property type="protein sequence ID" value="HPLM_0000407901-mRNA-1"/>
    <property type="gene ID" value="HPLM_0000407901"/>
</dbReference>
<dbReference type="OrthoDB" id="5853685at2759"/>
<keyword evidence="2" id="KW-1185">Reference proteome</keyword>
<proteinExistence type="predicted"/>
<dbReference type="Proteomes" id="UP000268014">
    <property type="component" value="Unassembled WGS sequence"/>
</dbReference>
<evidence type="ECO:0000313" key="2">
    <source>
        <dbReference type="Proteomes" id="UP000268014"/>
    </source>
</evidence>
<evidence type="ECO:0000313" key="3">
    <source>
        <dbReference type="WBParaSite" id="HPLM_0000407901-mRNA-1"/>
    </source>
</evidence>
<sequence>MSSALASAITTEIVYVTPFSAEGATQMLFDMENGLIPLISHIFTRCGVSPNMNYDEAFVTLLGSLKLLSLPWAVITLMRDEIDQVIFLLLLVFGM</sequence>
<dbReference type="AlphaFoldDB" id="A0A0N4W2U8"/>
<organism evidence="3">
    <name type="scientific">Haemonchus placei</name>
    <name type="common">Barber's pole worm</name>
    <dbReference type="NCBI Taxonomy" id="6290"/>
    <lineage>
        <taxon>Eukaryota</taxon>
        <taxon>Metazoa</taxon>
        <taxon>Ecdysozoa</taxon>
        <taxon>Nematoda</taxon>
        <taxon>Chromadorea</taxon>
        <taxon>Rhabditida</taxon>
        <taxon>Rhabditina</taxon>
        <taxon>Rhabditomorpha</taxon>
        <taxon>Strongyloidea</taxon>
        <taxon>Trichostrongylidae</taxon>
        <taxon>Haemonchus</taxon>
    </lineage>
</organism>
<dbReference type="EMBL" id="UZAF01016170">
    <property type="protein sequence ID" value="VDO22329.1"/>
    <property type="molecule type" value="Genomic_DNA"/>
</dbReference>
<gene>
    <name evidence="1" type="ORF">HPLM_LOCUS4071</name>
</gene>
<dbReference type="STRING" id="6290.A0A0N4W2U8"/>
<reference evidence="1 2" key="2">
    <citation type="submission" date="2018-11" db="EMBL/GenBank/DDBJ databases">
        <authorList>
            <consortium name="Pathogen Informatics"/>
        </authorList>
    </citation>
    <scope>NUCLEOTIDE SEQUENCE [LARGE SCALE GENOMIC DNA]</scope>
    <source>
        <strain evidence="1 2">MHpl1</strain>
    </source>
</reference>
<protein>
    <submittedName>
        <fullName evidence="3">RNase H domain-containing protein</fullName>
    </submittedName>
</protein>
<accession>A0A0N4W2U8</accession>
<reference evidence="3" key="1">
    <citation type="submission" date="2017-02" db="UniProtKB">
        <authorList>
            <consortium name="WormBaseParasite"/>
        </authorList>
    </citation>
    <scope>IDENTIFICATION</scope>
</reference>
<evidence type="ECO:0000313" key="1">
    <source>
        <dbReference type="EMBL" id="VDO22329.1"/>
    </source>
</evidence>